<sequence>MSMFPRLLMLISLALGVWGCATTEPVKVETAPVERETFFYVGAIELPLKSSPEPDSSIVASVSLNDRVQQLERRGSWFLVRSEDGRQGWANDRDLELRPISELYVRRWGVSLRAEPQKSSKSLVRLRTNDQVTLLEEKPKGWVKISVPRTGKTGWLELSDLSLTKVAVRRVIRSKSGGTASAATEEVVEEAGTIPEEAPPSGVPSLLEPKPAAAATPPAKPAPAAEPHKAKPGMFEPL</sequence>
<evidence type="ECO:0000259" key="3">
    <source>
        <dbReference type="SMART" id="SM00287"/>
    </source>
</evidence>
<dbReference type="AlphaFoldDB" id="F2NJU3"/>
<dbReference type="Pfam" id="PF08239">
    <property type="entry name" value="SH3_3"/>
    <property type="match status" value="2"/>
</dbReference>
<accession>F2NJU3</accession>
<dbReference type="Proteomes" id="UP000000483">
    <property type="component" value="Chromosome"/>
</dbReference>
<dbReference type="InterPro" id="IPR052354">
    <property type="entry name" value="Cell_Wall_Dynamics_Protein"/>
</dbReference>
<evidence type="ECO:0000313" key="4">
    <source>
        <dbReference type="EMBL" id="AEB09748.1"/>
    </source>
</evidence>
<organism evidence="4 5">
    <name type="scientific">Desulfobacca acetoxidans (strain ATCC 700848 / DSM 11109 / ASRB2)</name>
    <dbReference type="NCBI Taxonomy" id="880072"/>
    <lineage>
        <taxon>Bacteria</taxon>
        <taxon>Pseudomonadati</taxon>
        <taxon>Thermodesulfobacteriota</taxon>
        <taxon>Desulfobaccia</taxon>
        <taxon>Desulfobaccales</taxon>
        <taxon>Desulfobaccaceae</taxon>
        <taxon>Desulfobacca</taxon>
    </lineage>
</organism>
<reference evidence="4 5" key="1">
    <citation type="journal article" date="2011" name="Stand. Genomic Sci.">
        <title>Complete genome sequence of the acetate-degrading sulfate reducer Desulfobacca acetoxidans type strain (ASRB2).</title>
        <authorList>
            <person name="Goker M."/>
            <person name="Teshima H."/>
            <person name="Lapidus A."/>
            <person name="Nolan M."/>
            <person name="Lucas S."/>
            <person name="Hammon N."/>
            <person name="Deshpande S."/>
            <person name="Cheng J.F."/>
            <person name="Tapia R."/>
            <person name="Han C."/>
            <person name="Goodwin L."/>
            <person name="Pitluck S."/>
            <person name="Huntemann M."/>
            <person name="Liolios K."/>
            <person name="Ivanova N."/>
            <person name="Pagani I."/>
            <person name="Mavromatis K."/>
            <person name="Ovchinikova G."/>
            <person name="Pati A."/>
            <person name="Chen A."/>
            <person name="Palaniappan K."/>
            <person name="Land M."/>
            <person name="Hauser L."/>
            <person name="Brambilla E.M."/>
            <person name="Rohde M."/>
            <person name="Spring S."/>
            <person name="Detter J.C."/>
            <person name="Woyke T."/>
            <person name="Bristow J."/>
            <person name="Eisen J.A."/>
            <person name="Markowitz V."/>
            <person name="Hugenholtz P."/>
            <person name="Kyrpides N.C."/>
            <person name="Klenk H.P."/>
        </authorList>
    </citation>
    <scope>NUCLEOTIDE SEQUENCE [LARGE SCALE GENOMIC DNA]</scope>
    <source>
        <strain evidence="5">ATCC 700848 / DSM 11109 / ASRB2</strain>
    </source>
</reference>
<dbReference type="HOGENOM" id="CLU_1164377_0_0_7"/>
<dbReference type="OrthoDB" id="5418566at2"/>
<evidence type="ECO:0000313" key="5">
    <source>
        <dbReference type="Proteomes" id="UP000000483"/>
    </source>
</evidence>
<evidence type="ECO:0000256" key="2">
    <source>
        <dbReference type="SAM" id="SignalP"/>
    </source>
</evidence>
<dbReference type="PANTHER" id="PTHR34408:SF1">
    <property type="entry name" value="GLYCOSYL HYDROLASE FAMILY 19 DOMAIN-CONTAINING PROTEIN HI_1415"/>
    <property type="match status" value="1"/>
</dbReference>
<feature type="region of interest" description="Disordered" evidence="1">
    <location>
        <begin position="178"/>
        <end position="238"/>
    </location>
</feature>
<keyword evidence="2" id="KW-0732">Signal</keyword>
<protein>
    <submittedName>
        <fullName evidence="4">SH3 type 3 domain protein</fullName>
    </submittedName>
</protein>
<feature type="domain" description="SH3b" evidence="3">
    <location>
        <begin position="36"/>
        <end position="98"/>
    </location>
</feature>
<feature type="chain" id="PRO_5003287039" evidence="2">
    <location>
        <begin position="24"/>
        <end position="238"/>
    </location>
</feature>
<feature type="domain" description="SH3b" evidence="3">
    <location>
        <begin position="100"/>
        <end position="165"/>
    </location>
</feature>
<proteinExistence type="predicted"/>
<keyword evidence="5" id="KW-1185">Reference proteome</keyword>
<dbReference type="RefSeq" id="WP_013706857.1">
    <property type="nucleotide sequence ID" value="NC_015388.1"/>
</dbReference>
<dbReference type="eggNOG" id="COG3103">
    <property type="taxonomic scope" value="Bacteria"/>
</dbReference>
<dbReference type="InterPro" id="IPR003646">
    <property type="entry name" value="SH3-like_bac-type"/>
</dbReference>
<feature type="compositionally biased region" description="Low complexity" evidence="1">
    <location>
        <begin position="209"/>
        <end position="225"/>
    </location>
</feature>
<reference evidence="5" key="2">
    <citation type="submission" date="2011-03" db="EMBL/GenBank/DDBJ databases">
        <title>The complete genome of Desulfobacca acetoxidans DSM 11109.</title>
        <authorList>
            <consortium name="US DOE Joint Genome Institute (JGI-PGF)"/>
            <person name="Lucas S."/>
            <person name="Copeland A."/>
            <person name="Lapidus A."/>
            <person name="Bruce D."/>
            <person name="Goodwin L."/>
            <person name="Pitluck S."/>
            <person name="Peters L."/>
            <person name="Kyrpides N."/>
            <person name="Mavromatis K."/>
            <person name="Ivanova N."/>
            <person name="Ovchinnikova G."/>
            <person name="Teshima H."/>
            <person name="Detter J.C."/>
            <person name="Han C."/>
            <person name="Land M."/>
            <person name="Hauser L."/>
            <person name="Markowitz V."/>
            <person name="Cheng J.-F."/>
            <person name="Hugenholtz P."/>
            <person name="Woyke T."/>
            <person name="Wu D."/>
            <person name="Spring S."/>
            <person name="Schueler E."/>
            <person name="Brambilla E."/>
            <person name="Klenk H.-P."/>
            <person name="Eisen J.A."/>
        </authorList>
    </citation>
    <scope>NUCLEOTIDE SEQUENCE [LARGE SCALE GENOMIC DNA]</scope>
    <source>
        <strain evidence="5">ATCC 700848 / DSM 11109 / ASRB2</strain>
    </source>
</reference>
<gene>
    <name evidence="4" type="ordered locus">Desac_1910</name>
</gene>
<dbReference type="PANTHER" id="PTHR34408">
    <property type="entry name" value="FAMILY PROTEIN, PUTATIVE-RELATED"/>
    <property type="match status" value="1"/>
</dbReference>
<dbReference type="EMBL" id="CP002629">
    <property type="protein sequence ID" value="AEB09748.1"/>
    <property type="molecule type" value="Genomic_DNA"/>
</dbReference>
<dbReference type="Gene3D" id="2.30.30.40">
    <property type="entry name" value="SH3 Domains"/>
    <property type="match status" value="2"/>
</dbReference>
<dbReference type="KEGG" id="dao:Desac_1910"/>
<feature type="signal peptide" evidence="2">
    <location>
        <begin position="1"/>
        <end position="23"/>
    </location>
</feature>
<dbReference type="SMART" id="SM00287">
    <property type="entry name" value="SH3b"/>
    <property type="match status" value="2"/>
</dbReference>
<evidence type="ECO:0000256" key="1">
    <source>
        <dbReference type="SAM" id="MobiDB-lite"/>
    </source>
</evidence>
<name>F2NJU3_DESAR</name>